<dbReference type="GO" id="GO:0000139">
    <property type="term" value="C:Golgi membrane"/>
    <property type="evidence" value="ECO:0007669"/>
    <property type="project" value="TreeGrafter"/>
</dbReference>
<comment type="similarity">
    <text evidence="2">Belongs to the nucleotide-sugar transporter family. SLC35B subfamily.</text>
</comment>
<feature type="transmembrane region" description="Helical" evidence="11">
    <location>
        <begin position="355"/>
        <end position="373"/>
    </location>
</feature>
<proteinExistence type="inferred from homology"/>
<dbReference type="SUPFAM" id="SSF103481">
    <property type="entry name" value="Multidrug resistance efflux transporter EmrE"/>
    <property type="match status" value="1"/>
</dbReference>
<evidence type="ECO:0000256" key="2">
    <source>
        <dbReference type="ARBA" id="ARBA00010694"/>
    </source>
</evidence>
<dbReference type="InterPro" id="IPR013657">
    <property type="entry name" value="SCL35B1-4/HUT1"/>
</dbReference>
<evidence type="ECO:0000313" key="13">
    <source>
        <dbReference type="Proteomes" id="UP000509510"/>
    </source>
</evidence>
<dbReference type="Pfam" id="PF08449">
    <property type="entry name" value="UAA"/>
    <property type="match status" value="1"/>
</dbReference>
<evidence type="ECO:0000256" key="1">
    <source>
        <dbReference type="ARBA" id="ARBA00004477"/>
    </source>
</evidence>
<dbReference type="KEGG" id="trg:TRUGW13939_03656"/>
<evidence type="ECO:0000256" key="5">
    <source>
        <dbReference type="ARBA" id="ARBA00022692"/>
    </source>
</evidence>
<evidence type="ECO:0000256" key="4">
    <source>
        <dbReference type="ARBA" id="ARBA00022597"/>
    </source>
</evidence>
<keyword evidence="7 11" id="KW-1133">Transmembrane helix</keyword>
<keyword evidence="4" id="KW-0762">Sugar transport</keyword>
<feature type="transmembrane region" description="Helical" evidence="11">
    <location>
        <begin position="192"/>
        <end position="212"/>
    </location>
</feature>
<dbReference type="RefSeq" id="XP_035342729.1">
    <property type="nucleotide sequence ID" value="XM_035486836.1"/>
</dbReference>
<protein>
    <recommendedName>
        <fullName evidence="9">UDP-galactose transporter homolog 1</fullName>
    </recommendedName>
</protein>
<keyword evidence="3" id="KW-0813">Transport</keyword>
<feature type="region of interest" description="Disordered" evidence="10">
    <location>
        <begin position="1"/>
        <end position="55"/>
    </location>
</feature>
<feature type="transmembrane region" description="Helical" evidence="11">
    <location>
        <begin position="219"/>
        <end position="237"/>
    </location>
</feature>
<feature type="transmembrane region" description="Helical" evidence="11">
    <location>
        <begin position="59"/>
        <end position="78"/>
    </location>
</feature>
<comment type="subcellular location">
    <subcellularLocation>
        <location evidence="1">Endoplasmic reticulum membrane</location>
        <topology evidence="1">Multi-pass membrane protein</topology>
    </subcellularLocation>
</comment>
<dbReference type="EMBL" id="CP055899">
    <property type="protein sequence ID" value="QKX56551.1"/>
    <property type="molecule type" value="Genomic_DNA"/>
</dbReference>
<dbReference type="GO" id="GO:0005459">
    <property type="term" value="F:UDP-galactose transmembrane transporter activity"/>
    <property type="evidence" value="ECO:0007669"/>
    <property type="project" value="TreeGrafter"/>
</dbReference>
<dbReference type="GO" id="GO:0005789">
    <property type="term" value="C:endoplasmic reticulum membrane"/>
    <property type="evidence" value="ECO:0007669"/>
    <property type="project" value="UniProtKB-SubCell"/>
</dbReference>
<evidence type="ECO:0000256" key="8">
    <source>
        <dbReference type="ARBA" id="ARBA00023136"/>
    </source>
</evidence>
<dbReference type="GO" id="GO:0005460">
    <property type="term" value="F:UDP-glucose transmembrane transporter activity"/>
    <property type="evidence" value="ECO:0007669"/>
    <property type="project" value="TreeGrafter"/>
</dbReference>
<dbReference type="PANTHER" id="PTHR10778">
    <property type="entry name" value="SOLUTE CARRIER FAMILY 35 MEMBER B"/>
    <property type="match status" value="1"/>
</dbReference>
<evidence type="ECO:0000256" key="6">
    <source>
        <dbReference type="ARBA" id="ARBA00022824"/>
    </source>
</evidence>
<evidence type="ECO:0000256" key="9">
    <source>
        <dbReference type="ARBA" id="ARBA00041103"/>
    </source>
</evidence>
<evidence type="ECO:0000256" key="11">
    <source>
        <dbReference type="SAM" id="Phobius"/>
    </source>
</evidence>
<keyword evidence="6" id="KW-0256">Endoplasmic reticulum</keyword>
<dbReference type="AlphaFoldDB" id="A0A7H8QSS5"/>
<sequence length="446" mass="47979">MARTKQRAPLQRAPSSDIMQAPPDLPEKAQNGKAVANGSANGSAKPAASHEHATESEPGLVQLAICVGGIYASLYGHLPAFLVSSANSIHSLLWGLLQEAITTTPYPVREATALDPEPPTERFTFSIVLNTIQSCFAAFSGFLYLLFSTPKGQNVPSVFPTSKIAFPLILVAISSSLASPFGYAALDHIDYLTFILAKACKLVPVMLLNLAVFRKRYPLYKYVVVMLVTLGVATFTLYHPGTSKKVALSTNSGQTSYGLFLLFINLLLDGLTNATQDHVFSSPDIYTRYSGPQMMVAQNLLATLLTTVYLLVAPYLSANGAIASALPLQIPASAGLELSSAIAFLQNHPQALKHVLGFSVCGAVGQVFIYYTLSKFSSLLLVTVTVTRKMLSMIISVFWFGHSLTHGQWMGVGLVFGGVGFEGIVQRQEKQAKERAKAEANGKKQL</sequence>
<dbReference type="Proteomes" id="UP000509510">
    <property type="component" value="Chromosome II"/>
</dbReference>
<evidence type="ECO:0000256" key="10">
    <source>
        <dbReference type="SAM" id="MobiDB-lite"/>
    </source>
</evidence>
<feature type="transmembrane region" description="Helical" evidence="11">
    <location>
        <begin position="257"/>
        <end position="275"/>
    </location>
</feature>
<evidence type="ECO:0000256" key="3">
    <source>
        <dbReference type="ARBA" id="ARBA00022448"/>
    </source>
</evidence>
<keyword evidence="13" id="KW-1185">Reference proteome</keyword>
<evidence type="ECO:0000313" key="12">
    <source>
        <dbReference type="EMBL" id="QKX56551.1"/>
    </source>
</evidence>
<feature type="transmembrane region" description="Helical" evidence="11">
    <location>
        <begin position="296"/>
        <end position="316"/>
    </location>
</feature>
<name>A0A7H8QSS5_TALRU</name>
<reference evidence="13" key="1">
    <citation type="submission" date="2020-06" db="EMBL/GenBank/DDBJ databases">
        <title>A chromosome-scale genome assembly of Talaromyces rugulosus W13939.</title>
        <authorList>
            <person name="Wang B."/>
            <person name="Guo L."/>
            <person name="Ye K."/>
            <person name="Wang L."/>
        </authorList>
    </citation>
    <scope>NUCLEOTIDE SEQUENCE [LARGE SCALE GENOMIC DNA]</scope>
    <source>
        <strain evidence="13">W13939</strain>
    </source>
</reference>
<feature type="transmembrane region" description="Helical" evidence="11">
    <location>
        <begin position="407"/>
        <end position="425"/>
    </location>
</feature>
<dbReference type="OrthoDB" id="1601at2759"/>
<dbReference type="PANTHER" id="PTHR10778:SF10">
    <property type="entry name" value="SOLUTE CARRIER FAMILY 35 MEMBER B1"/>
    <property type="match status" value="1"/>
</dbReference>
<dbReference type="GeneID" id="55991159"/>
<keyword evidence="8 11" id="KW-0472">Membrane</keyword>
<feature type="transmembrane region" description="Helical" evidence="11">
    <location>
        <begin position="123"/>
        <end position="147"/>
    </location>
</feature>
<organism evidence="12 13">
    <name type="scientific">Talaromyces rugulosus</name>
    <name type="common">Penicillium rugulosum</name>
    <dbReference type="NCBI Taxonomy" id="121627"/>
    <lineage>
        <taxon>Eukaryota</taxon>
        <taxon>Fungi</taxon>
        <taxon>Dikarya</taxon>
        <taxon>Ascomycota</taxon>
        <taxon>Pezizomycotina</taxon>
        <taxon>Eurotiomycetes</taxon>
        <taxon>Eurotiomycetidae</taxon>
        <taxon>Eurotiales</taxon>
        <taxon>Trichocomaceae</taxon>
        <taxon>Talaromyces</taxon>
        <taxon>Talaromyces sect. Islandici</taxon>
    </lineage>
</organism>
<evidence type="ECO:0000256" key="7">
    <source>
        <dbReference type="ARBA" id="ARBA00022989"/>
    </source>
</evidence>
<accession>A0A7H8QSS5</accession>
<feature type="transmembrane region" description="Helical" evidence="11">
    <location>
        <begin position="380"/>
        <end position="401"/>
    </location>
</feature>
<gene>
    <name evidence="12" type="ORF">TRUGW13939_03656</name>
</gene>
<dbReference type="InterPro" id="IPR037185">
    <property type="entry name" value="EmrE-like"/>
</dbReference>
<feature type="transmembrane region" description="Helical" evidence="11">
    <location>
        <begin position="168"/>
        <end position="186"/>
    </location>
</feature>
<keyword evidence="5 11" id="KW-0812">Transmembrane</keyword>